<dbReference type="Pfam" id="PF23951">
    <property type="entry name" value="DUF7282"/>
    <property type="match status" value="1"/>
</dbReference>
<organism evidence="3 4">
    <name type="scientific">Candidatus Taylorbacteria bacterium RIFCSPHIGHO2_01_FULL_46_22b</name>
    <dbReference type="NCBI Taxonomy" id="1802301"/>
    <lineage>
        <taxon>Bacteria</taxon>
        <taxon>Candidatus Tayloriibacteriota</taxon>
    </lineage>
</organism>
<dbReference type="InterPro" id="IPR055706">
    <property type="entry name" value="Slg1/2_DUF7282"/>
</dbReference>
<keyword evidence="1" id="KW-1133">Transmembrane helix</keyword>
<feature type="transmembrane region" description="Helical" evidence="1">
    <location>
        <begin position="9"/>
        <end position="28"/>
    </location>
</feature>
<dbReference type="EMBL" id="MHRF01000013">
    <property type="protein sequence ID" value="OHA17660.1"/>
    <property type="molecule type" value="Genomic_DNA"/>
</dbReference>
<comment type="caution">
    <text evidence="3">The sequence shown here is derived from an EMBL/GenBank/DDBJ whole genome shotgun (WGS) entry which is preliminary data.</text>
</comment>
<sequence>MQQDNNQKTVIVATLAFVVGFALAWLIVVNKDSDTANPSGVDDQVNQEEIVSLGNFITVADQAAGVNVAIEKIGFTESGWVVIHESDNEQPGRILGAQLFDAGNAANGNVDLLRGTLPSQSYYAVLRKDNGDRAFDPKKDEQITTDEGSVVLTTFKTFPDAGSEE</sequence>
<keyword evidence="1" id="KW-0812">Transmembrane</keyword>
<evidence type="ECO:0000313" key="3">
    <source>
        <dbReference type="EMBL" id="OHA17660.1"/>
    </source>
</evidence>
<dbReference type="STRING" id="1802301.A2664_03515"/>
<evidence type="ECO:0000259" key="2">
    <source>
        <dbReference type="Pfam" id="PF23951"/>
    </source>
</evidence>
<accession>A0A1G2M193</accession>
<feature type="domain" description="DUF7282" evidence="2">
    <location>
        <begin position="57"/>
        <end position="154"/>
    </location>
</feature>
<proteinExistence type="predicted"/>
<keyword evidence="1" id="KW-0472">Membrane</keyword>
<protein>
    <recommendedName>
        <fullName evidence="2">DUF7282 domain-containing protein</fullName>
    </recommendedName>
</protein>
<name>A0A1G2M193_9BACT</name>
<evidence type="ECO:0000256" key="1">
    <source>
        <dbReference type="SAM" id="Phobius"/>
    </source>
</evidence>
<dbReference type="AlphaFoldDB" id="A0A1G2M193"/>
<evidence type="ECO:0000313" key="4">
    <source>
        <dbReference type="Proteomes" id="UP000178873"/>
    </source>
</evidence>
<reference evidence="3 4" key="1">
    <citation type="journal article" date="2016" name="Nat. Commun.">
        <title>Thousands of microbial genomes shed light on interconnected biogeochemical processes in an aquifer system.</title>
        <authorList>
            <person name="Anantharaman K."/>
            <person name="Brown C.T."/>
            <person name="Hug L.A."/>
            <person name="Sharon I."/>
            <person name="Castelle C.J."/>
            <person name="Probst A.J."/>
            <person name="Thomas B.C."/>
            <person name="Singh A."/>
            <person name="Wilkins M.J."/>
            <person name="Karaoz U."/>
            <person name="Brodie E.L."/>
            <person name="Williams K.H."/>
            <person name="Hubbard S.S."/>
            <person name="Banfield J.F."/>
        </authorList>
    </citation>
    <scope>NUCLEOTIDE SEQUENCE [LARGE SCALE GENOMIC DNA]</scope>
</reference>
<dbReference type="Proteomes" id="UP000178873">
    <property type="component" value="Unassembled WGS sequence"/>
</dbReference>
<gene>
    <name evidence="3" type="ORF">A2664_03515</name>
</gene>